<dbReference type="EMBL" id="HBHX01045197">
    <property type="protein sequence ID" value="CAE0124388.1"/>
    <property type="molecule type" value="Transcribed_RNA"/>
</dbReference>
<dbReference type="InterPro" id="IPR036397">
    <property type="entry name" value="RNaseH_sf"/>
</dbReference>
<gene>
    <name evidence="2" type="ORF">HERI1096_LOCUS25016</name>
</gene>
<organism evidence="2">
    <name type="scientific">Haptolina ericina</name>
    <dbReference type="NCBI Taxonomy" id="156174"/>
    <lineage>
        <taxon>Eukaryota</taxon>
        <taxon>Haptista</taxon>
        <taxon>Haptophyta</taxon>
        <taxon>Prymnesiophyceae</taxon>
        <taxon>Prymnesiales</taxon>
        <taxon>Prymnesiaceae</taxon>
        <taxon>Haptolina</taxon>
    </lineage>
</organism>
<proteinExistence type="predicted"/>
<feature type="transmembrane region" description="Helical" evidence="1">
    <location>
        <begin position="62"/>
        <end position="81"/>
    </location>
</feature>
<keyword evidence="1" id="KW-0812">Transmembrane</keyword>
<evidence type="ECO:0000256" key="1">
    <source>
        <dbReference type="SAM" id="Phobius"/>
    </source>
</evidence>
<evidence type="ECO:0008006" key="3">
    <source>
        <dbReference type="Google" id="ProtNLM"/>
    </source>
</evidence>
<feature type="transmembrane region" description="Helical" evidence="1">
    <location>
        <begin position="222"/>
        <end position="244"/>
    </location>
</feature>
<keyword evidence="1" id="KW-0472">Membrane</keyword>
<evidence type="ECO:0000313" key="2">
    <source>
        <dbReference type="EMBL" id="CAE0124388.1"/>
    </source>
</evidence>
<reference evidence="2" key="1">
    <citation type="submission" date="2021-01" db="EMBL/GenBank/DDBJ databases">
        <authorList>
            <person name="Corre E."/>
            <person name="Pelletier E."/>
            <person name="Niang G."/>
            <person name="Scheremetjew M."/>
            <person name="Finn R."/>
            <person name="Kale V."/>
            <person name="Holt S."/>
            <person name="Cochrane G."/>
            <person name="Meng A."/>
            <person name="Brown T."/>
            <person name="Cohen L."/>
        </authorList>
    </citation>
    <scope>NUCLEOTIDE SEQUENCE</scope>
    <source>
        <strain evidence="2">CCMP281</strain>
    </source>
</reference>
<dbReference type="Gene3D" id="3.30.420.10">
    <property type="entry name" value="Ribonuclease H-like superfamily/Ribonuclease H"/>
    <property type="match status" value="1"/>
</dbReference>
<protein>
    <recommendedName>
        <fullName evidence="3">Tc1-like transposase DDE domain-containing protein</fullName>
    </recommendedName>
</protein>
<dbReference type="GO" id="GO:0003676">
    <property type="term" value="F:nucleic acid binding"/>
    <property type="evidence" value="ECO:0007669"/>
    <property type="project" value="InterPro"/>
</dbReference>
<dbReference type="AlphaFoldDB" id="A0A7S3F389"/>
<accession>A0A7S3F389</accession>
<keyword evidence="1" id="KW-1133">Transmembrane helix</keyword>
<name>A0A7S3F389_9EUKA</name>
<sequence length="330" mass="37397">MGRSSTWSARSTSCRMMVNGQNVLEAANFVKCCQMTVTKYWTMWLTTGKLSKEKDKPGPKPALGVGALLYLFYLVSGNRVYTIAQYRERLREDLGHVVSDWVVMRALQKLGLHRKKPSVKKVEALAPHSQLLRQRYFDVVFAFRLLIGPSSIHRYIHIDETYVNFDNTRARKARAPNGTAATVVDFDSRGPKYGQMAALCTAGFFAQFVYPCVERSTTRDLFEWWLCFILMPVLAQAGGGFIVVLDRAAYHDMARIENFLSLIGCGVLVLAPYQSQDNGIEYIHHIQHHILRRDVDFSRAAPMTAMHLAGELINENPQHCANIMRHVILG</sequence>